<proteinExistence type="predicted"/>
<protein>
    <submittedName>
        <fullName evidence="1">Uncharacterized protein</fullName>
    </submittedName>
</protein>
<accession>A0A383DQN1</accession>
<gene>
    <name evidence="1" type="ORF">METZ01_LOCUS499676</name>
</gene>
<organism evidence="1">
    <name type="scientific">marine metagenome</name>
    <dbReference type="NCBI Taxonomy" id="408172"/>
    <lineage>
        <taxon>unclassified sequences</taxon>
        <taxon>metagenomes</taxon>
        <taxon>ecological metagenomes</taxon>
    </lineage>
</organism>
<sequence>MELIAFLTVGSFEELPSRLEILSGSAQRPTYRQGGL</sequence>
<name>A0A383DQN1_9ZZZZ</name>
<dbReference type="EMBL" id="UINC01219379">
    <property type="protein sequence ID" value="SVE46822.1"/>
    <property type="molecule type" value="Genomic_DNA"/>
</dbReference>
<evidence type="ECO:0000313" key="1">
    <source>
        <dbReference type="EMBL" id="SVE46822.1"/>
    </source>
</evidence>
<dbReference type="AlphaFoldDB" id="A0A383DQN1"/>
<reference evidence="1" key="1">
    <citation type="submission" date="2018-05" db="EMBL/GenBank/DDBJ databases">
        <authorList>
            <person name="Lanie J.A."/>
            <person name="Ng W.-L."/>
            <person name="Kazmierczak K.M."/>
            <person name="Andrzejewski T.M."/>
            <person name="Davidsen T.M."/>
            <person name="Wayne K.J."/>
            <person name="Tettelin H."/>
            <person name="Glass J.I."/>
            <person name="Rusch D."/>
            <person name="Podicherti R."/>
            <person name="Tsui H.-C.T."/>
            <person name="Winkler M.E."/>
        </authorList>
    </citation>
    <scope>NUCLEOTIDE SEQUENCE</scope>
</reference>